<feature type="transmembrane region" description="Helical" evidence="5">
    <location>
        <begin position="285"/>
        <end position="305"/>
    </location>
</feature>
<evidence type="ECO:0000313" key="8">
    <source>
        <dbReference type="Proteomes" id="UP000076078"/>
    </source>
</evidence>
<dbReference type="STRING" id="361077.A0A151ZK57"/>
<keyword evidence="2 5" id="KW-0812">Transmembrane</keyword>
<dbReference type="PROSITE" id="PS50076">
    <property type="entry name" value="DNAJ_2"/>
    <property type="match status" value="1"/>
</dbReference>
<keyword evidence="8" id="KW-1185">Reference proteome</keyword>
<dbReference type="OMA" id="MMTKINN"/>
<dbReference type="Proteomes" id="UP000076078">
    <property type="component" value="Unassembled WGS sequence"/>
</dbReference>
<accession>A0A151ZK57</accession>
<dbReference type="SUPFAM" id="SSF103506">
    <property type="entry name" value="Mitochondrial carrier"/>
    <property type="match status" value="1"/>
</dbReference>
<evidence type="ECO:0000256" key="4">
    <source>
        <dbReference type="ARBA" id="ARBA00023186"/>
    </source>
</evidence>
<feature type="domain" description="J" evidence="6">
    <location>
        <begin position="26"/>
        <end position="87"/>
    </location>
</feature>
<keyword evidence="4" id="KW-0143">Chaperone</keyword>
<protein>
    <recommendedName>
        <fullName evidence="6">J domain-containing protein</fullName>
    </recommendedName>
</protein>
<name>A0A151ZK57_TIELA</name>
<evidence type="ECO:0000256" key="5">
    <source>
        <dbReference type="SAM" id="Phobius"/>
    </source>
</evidence>
<dbReference type="CDD" id="cd06257">
    <property type="entry name" value="DnaJ"/>
    <property type="match status" value="1"/>
</dbReference>
<proteinExistence type="predicted"/>
<dbReference type="InterPro" id="IPR051938">
    <property type="entry name" value="Apopto_cytoskel_mod"/>
</dbReference>
<dbReference type="EMBL" id="LODT01000022">
    <property type="protein sequence ID" value="KYQ94295.1"/>
    <property type="molecule type" value="Genomic_DNA"/>
</dbReference>
<evidence type="ECO:0000313" key="7">
    <source>
        <dbReference type="EMBL" id="KYQ94295.1"/>
    </source>
</evidence>
<reference evidence="7 8" key="1">
    <citation type="submission" date="2015-12" db="EMBL/GenBank/DDBJ databases">
        <title>Dictyostelia acquired genes for synthesis and detection of signals that induce cell-type specialization by lateral gene transfer from prokaryotes.</title>
        <authorList>
            <person name="Gloeckner G."/>
            <person name="Schaap P."/>
        </authorList>
    </citation>
    <scope>NUCLEOTIDE SEQUENCE [LARGE SCALE GENOMIC DNA]</scope>
    <source>
        <strain evidence="7 8">TK</strain>
    </source>
</reference>
<keyword evidence="5" id="KW-1133">Transmembrane helix</keyword>
<comment type="caution">
    <text evidence="7">The sequence shown here is derived from an EMBL/GenBank/DDBJ whole genome shotgun (WGS) entry which is preliminary data.</text>
</comment>
<dbReference type="InterPro" id="IPR023395">
    <property type="entry name" value="MCP_dom_sf"/>
</dbReference>
<dbReference type="SUPFAM" id="SSF46565">
    <property type="entry name" value="Chaperone J-domain"/>
    <property type="match status" value="1"/>
</dbReference>
<evidence type="ECO:0000256" key="2">
    <source>
        <dbReference type="ARBA" id="ARBA00022692"/>
    </source>
</evidence>
<evidence type="ECO:0000256" key="1">
    <source>
        <dbReference type="ARBA" id="ARBA00004370"/>
    </source>
</evidence>
<evidence type="ECO:0000256" key="3">
    <source>
        <dbReference type="ARBA" id="ARBA00023136"/>
    </source>
</evidence>
<keyword evidence="3 5" id="KW-0472">Membrane</keyword>
<dbReference type="InterPro" id="IPR001623">
    <property type="entry name" value="DnaJ_domain"/>
</dbReference>
<feature type="transmembrane region" description="Helical" evidence="5">
    <location>
        <begin position="240"/>
        <end position="264"/>
    </location>
</feature>
<organism evidence="7 8">
    <name type="scientific">Tieghemostelium lacteum</name>
    <name type="common">Slime mold</name>
    <name type="synonym">Dictyostelium lacteum</name>
    <dbReference type="NCBI Taxonomy" id="361077"/>
    <lineage>
        <taxon>Eukaryota</taxon>
        <taxon>Amoebozoa</taxon>
        <taxon>Evosea</taxon>
        <taxon>Eumycetozoa</taxon>
        <taxon>Dictyostelia</taxon>
        <taxon>Dictyosteliales</taxon>
        <taxon>Raperosteliaceae</taxon>
        <taxon>Tieghemostelium</taxon>
    </lineage>
</organism>
<comment type="subcellular location">
    <subcellularLocation>
        <location evidence="1">Membrane</location>
    </subcellularLocation>
</comment>
<sequence>MNNDDFYKGPPNQNELREITQSGKFNFYKTFGLPKNANQSQIKLKYKELAKLHHPDRNGSPEEMAKINNAYKVLSNPRLRYVYDNYVVSDSLGNTYATNFGGGGGNGGNPIDEETMAAIAEQLKDLLTGLMSQPFYNISLFCQKSPTFLRPFKATYYNFSSLFTGLSYRLLSVSAKERCYRYVYEKIQKYKLSQAARDLILYMLPTLAGYPIYLASQMDILSKGTYSWSYHLQQHGLKGLYYGFFFYLIKVSLENLLYGAIELLQKHSLDQYIRNTNSKFWRYTSYFSSNIICKAILVTLFTYPIHSLEIVYQSMNLLDSSTNFFKVVSNSSQNGGFLKRYLNFTKLWYNTNSIYKIYNGYVPYFIYSILP</sequence>
<dbReference type="GO" id="GO:0016020">
    <property type="term" value="C:membrane"/>
    <property type="evidence" value="ECO:0007669"/>
    <property type="project" value="UniProtKB-SubCell"/>
</dbReference>
<feature type="transmembrane region" description="Helical" evidence="5">
    <location>
        <begin position="199"/>
        <end position="220"/>
    </location>
</feature>
<dbReference type="Pfam" id="PF00226">
    <property type="entry name" value="DnaJ"/>
    <property type="match status" value="1"/>
</dbReference>
<dbReference type="AlphaFoldDB" id="A0A151ZK57"/>
<evidence type="ECO:0000259" key="6">
    <source>
        <dbReference type="PROSITE" id="PS50076"/>
    </source>
</evidence>
<gene>
    <name evidence="7" type="ORF">DLAC_11591</name>
</gene>
<dbReference type="OrthoDB" id="10250354at2759"/>
<dbReference type="InParanoid" id="A0A151ZK57"/>
<dbReference type="FunCoup" id="A0A151ZK57">
    <property type="interactions" value="3"/>
</dbReference>
<dbReference type="PANTHER" id="PTHR44145">
    <property type="entry name" value="DNAJ HOMOLOG SUBFAMILY A MEMBER 3, MITOCHONDRIAL"/>
    <property type="match status" value="1"/>
</dbReference>
<dbReference type="PRINTS" id="PR00625">
    <property type="entry name" value="JDOMAIN"/>
</dbReference>
<dbReference type="PANTHER" id="PTHR44145:SF3">
    <property type="entry name" value="DNAJ HOMOLOG SUBFAMILY A MEMBER 3, MITOCHONDRIAL"/>
    <property type="match status" value="1"/>
</dbReference>
<dbReference type="InterPro" id="IPR036869">
    <property type="entry name" value="J_dom_sf"/>
</dbReference>
<dbReference type="Gene3D" id="1.10.287.110">
    <property type="entry name" value="DnaJ domain"/>
    <property type="match status" value="1"/>
</dbReference>
<dbReference type="SMART" id="SM00271">
    <property type="entry name" value="DnaJ"/>
    <property type="match status" value="1"/>
</dbReference>